<sequence>MRTRFFLIVLETSALFTLAKFCGAILTFTILASIKYLISGSFHIEYCDFFNNIGIGLLGWTLNTGIIGFLTEYLGIKGINFNLRQFLFGMDTMGLGDKSSPSVKEFKPKIYNAMDVDSESESEAKPDKGKGVDKKLHPNHPSHSGVNPSFWVSDAASRPFPARIPTYVPLPPKIIDEAGFNVPGGVVPIHDEICKHIDYNSHILKQFRTMDLEKAIEQRDNNLNYRAILEEKLAYAQSVYKNIPTIPTTEYEFKLKNQIEKDVAELNWEKPRAEARATLLNSRVQFIEAQRNSNNNNKN</sequence>
<evidence type="ECO:0000256" key="2">
    <source>
        <dbReference type="SAM" id="Phobius"/>
    </source>
</evidence>
<protein>
    <submittedName>
        <fullName evidence="3">Uncharacterized protein</fullName>
    </submittedName>
</protein>
<organism evidence="3">
    <name type="scientific">Rhynchosporium graminicola</name>
    <dbReference type="NCBI Taxonomy" id="2792576"/>
    <lineage>
        <taxon>Eukaryota</taxon>
        <taxon>Fungi</taxon>
        <taxon>Dikarya</taxon>
        <taxon>Ascomycota</taxon>
        <taxon>Pezizomycotina</taxon>
        <taxon>Leotiomycetes</taxon>
        <taxon>Helotiales</taxon>
        <taxon>Ploettnerulaceae</taxon>
        <taxon>Rhynchosporium</taxon>
    </lineage>
</organism>
<evidence type="ECO:0000313" key="3">
    <source>
        <dbReference type="EMBL" id="AHC02354.1"/>
    </source>
</evidence>
<evidence type="ECO:0000256" key="1">
    <source>
        <dbReference type="SAM" id="MobiDB-lite"/>
    </source>
</evidence>
<reference evidence="3" key="1">
    <citation type="submission" date="2013-09" db="EMBL/GenBank/DDBJ databases">
        <authorList>
            <person name="Torriani S.F.F."/>
            <person name="Penselin D."/>
            <person name="Knogge W."/>
            <person name="Felder M."/>
            <person name="Taudien S."/>
            <person name="Platzer M."/>
            <person name="McDonald B.A."/>
            <person name="Brunner P.C."/>
        </authorList>
    </citation>
    <scope>NUCLEOTIDE SEQUENCE</scope>
</reference>
<feature type="compositionally biased region" description="Basic and acidic residues" evidence="1">
    <location>
        <begin position="122"/>
        <end position="136"/>
    </location>
</feature>
<keyword evidence="2" id="KW-0812">Transmembrane</keyword>
<keyword evidence="2" id="KW-0472">Membrane</keyword>
<feature type="transmembrane region" description="Helical" evidence="2">
    <location>
        <begin position="54"/>
        <end position="76"/>
    </location>
</feature>
<geneLocation type="mitochondrion" evidence="3"/>
<dbReference type="AlphaFoldDB" id="V5W5M0"/>
<name>V5W5M0_9HELO</name>
<accession>V5W5M0</accession>
<keyword evidence="3" id="KW-0496">Mitochondrion</keyword>
<dbReference type="RefSeq" id="YP_008965359.1">
    <property type="nucleotide sequence ID" value="NC_023126.1"/>
</dbReference>
<proteinExistence type="predicted"/>
<keyword evidence="2" id="KW-1133">Transmembrane helix</keyword>
<feature type="region of interest" description="Disordered" evidence="1">
    <location>
        <begin position="117"/>
        <end position="148"/>
    </location>
</feature>
<feature type="transmembrane region" description="Helical" evidence="2">
    <location>
        <begin position="12"/>
        <end position="34"/>
    </location>
</feature>
<reference evidence="3" key="2">
    <citation type="journal article" date="2014" name="Fungal Genet. Biol.">
        <title>Comparative analysis of mitochondrial genomes from closely related Rhynchosporium species reveals extensive intron invasion.</title>
        <authorList>
            <person name="Torriani S.F."/>
            <person name="Penselin D."/>
            <person name="Knogge W."/>
            <person name="Felder M."/>
            <person name="Taudien S."/>
            <person name="Platzer M."/>
            <person name="McDonald B.A."/>
            <person name="Brunner P.C."/>
        </authorList>
    </citation>
    <scope>NUCLEOTIDE SEQUENCE</scope>
</reference>
<dbReference type="EMBL" id="KF650573">
    <property type="protein sequence ID" value="AHC02354.1"/>
    <property type="molecule type" value="Genomic_DNA"/>
</dbReference>